<dbReference type="Pfam" id="PF00075">
    <property type="entry name" value="RNase_H"/>
    <property type="match status" value="1"/>
</dbReference>
<evidence type="ECO:0000256" key="3">
    <source>
        <dbReference type="ARBA" id="ARBA00005300"/>
    </source>
</evidence>
<feature type="binding site" evidence="11">
    <location>
        <position position="49"/>
    </location>
    <ligand>
        <name>Mg(2+)</name>
        <dbReference type="ChEBI" id="CHEBI:18420"/>
        <label>1</label>
    </ligand>
</feature>
<evidence type="ECO:0000313" key="13">
    <source>
        <dbReference type="EMBL" id="KAA1261857.1"/>
    </source>
</evidence>
<dbReference type="InterPro" id="IPR036397">
    <property type="entry name" value="RNaseH_sf"/>
</dbReference>
<comment type="similarity">
    <text evidence="3 11">Belongs to the RNase H family.</text>
</comment>
<protein>
    <recommendedName>
        <fullName evidence="5 11">Ribonuclease H</fullName>
        <shortName evidence="11">RNase H</shortName>
        <ecNumber evidence="5 11">3.1.26.4</ecNumber>
    </recommendedName>
</protein>
<comment type="catalytic activity">
    <reaction evidence="1 11">
        <text>Endonucleolytic cleavage to 5'-phosphomonoester.</text>
        <dbReference type="EC" id="3.1.26.4"/>
    </reaction>
</comment>
<dbReference type="InterPro" id="IPR022892">
    <property type="entry name" value="RNaseHI"/>
</dbReference>
<evidence type="ECO:0000256" key="9">
    <source>
        <dbReference type="ARBA" id="ARBA00022801"/>
    </source>
</evidence>
<evidence type="ECO:0000256" key="1">
    <source>
        <dbReference type="ARBA" id="ARBA00000077"/>
    </source>
</evidence>
<evidence type="ECO:0000256" key="5">
    <source>
        <dbReference type="ARBA" id="ARBA00012180"/>
    </source>
</evidence>
<comment type="subcellular location">
    <subcellularLocation>
        <location evidence="11">Cytoplasm</location>
    </subcellularLocation>
</comment>
<dbReference type="GO" id="GO:0043137">
    <property type="term" value="P:DNA replication, removal of RNA primer"/>
    <property type="evidence" value="ECO:0007669"/>
    <property type="project" value="TreeGrafter"/>
</dbReference>
<dbReference type="NCBIfam" id="NF001236">
    <property type="entry name" value="PRK00203.1"/>
    <property type="match status" value="1"/>
</dbReference>
<sequence>MKKVSLYTDGACSGNPGPGGWAFILRCEKTGKELERSDGQPEATNNQMELMAVIRGLQSLSEPCEVTLYADSVYVLQGMKTWMAGWKKRGWKRKDRSKLVPVKNVELWKELDAAMQVHNIHFEHVKGHAGHVENERCDVLAVDAYQRYLPKR</sequence>
<evidence type="ECO:0000256" key="2">
    <source>
        <dbReference type="ARBA" id="ARBA00004065"/>
    </source>
</evidence>
<keyword evidence="7 11" id="KW-0479">Metal-binding</keyword>
<evidence type="ECO:0000313" key="14">
    <source>
        <dbReference type="Proteomes" id="UP000322699"/>
    </source>
</evidence>
<accession>A0A5B1CKX9</accession>
<evidence type="ECO:0000256" key="10">
    <source>
        <dbReference type="ARBA" id="ARBA00022842"/>
    </source>
</evidence>
<proteinExistence type="inferred from homology"/>
<gene>
    <name evidence="11 13" type="primary">rnhA</name>
    <name evidence="13" type="ORF">LF1_44180</name>
</gene>
<dbReference type="FunFam" id="3.30.420.10:FF:000089">
    <property type="entry name" value="Ribonuclease H"/>
    <property type="match status" value="1"/>
</dbReference>
<reference evidence="13 14" key="1">
    <citation type="submission" date="2019-08" db="EMBL/GenBank/DDBJ databases">
        <title>Deep-cultivation of Planctomycetes and their phenomic and genomic characterization uncovers novel biology.</title>
        <authorList>
            <person name="Wiegand S."/>
            <person name="Jogler M."/>
            <person name="Boedeker C."/>
            <person name="Pinto D."/>
            <person name="Vollmers J."/>
            <person name="Rivas-Marin E."/>
            <person name="Kohn T."/>
            <person name="Peeters S.H."/>
            <person name="Heuer A."/>
            <person name="Rast P."/>
            <person name="Oberbeckmann S."/>
            <person name="Bunk B."/>
            <person name="Jeske O."/>
            <person name="Meyerdierks A."/>
            <person name="Storesund J.E."/>
            <person name="Kallscheuer N."/>
            <person name="Luecker S."/>
            <person name="Lage O.M."/>
            <person name="Pohl T."/>
            <person name="Merkel B.J."/>
            <person name="Hornburger P."/>
            <person name="Mueller R.-W."/>
            <person name="Bruemmer F."/>
            <person name="Labrenz M."/>
            <person name="Spormann A.M."/>
            <person name="Op Den Camp H."/>
            <person name="Overmann J."/>
            <person name="Amann R."/>
            <person name="Jetten M.S.M."/>
            <person name="Mascher T."/>
            <person name="Medema M.H."/>
            <person name="Devos D.P."/>
            <person name="Kaster A.-K."/>
            <person name="Ovreas L."/>
            <person name="Rohde M."/>
            <person name="Galperin M.Y."/>
            <person name="Jogler C."/>
        </authorList>
    </citation>
    <scope>NUCLEOTIDE SEQUENCE [LARGE SCALE GENOMIC DNA]</scope>
    <source>
        <strain evidence="13 14">LF1</strain>
    </source>
</reference>
<dbReference type="Proteomes" id="UP000322699">
    <property type="component" value="Unassembled WGS sequence"/>
</dbReference>
<dbReference type="PROSITE" id="PS50879">
    <property type="entry name" value="RNASE_H_1"/>
    <property type="match status" value="1"/>
</dbReference>
<dbReference type="InterPro" id="IPR050092">
    <property type="entry name" value="RNase_H"/>
</dbReference>
<dbReference type="EMBL" id="VRLW01000001">
    <property type="protein sequence ID" value="KAA1261857.1"/>
    <property type="molecule type" value="Genomic_DNA"/>
</dbReference>
<comment type="caution">
    <text evidence="13">The sequence shown here is derived from an EMBL/GenBank/DDBJ whole genome shotgun (WGS) entry which is preliminary data.</text>
</comment>
<feature type="binding site" evidence="11">
    <location>
        <position position="71"/>
    </location>
    <ligand>
        <name>Mg(2+)</name>
        <dbReference type="ChEBI" id="CHEBI:18420"/>
        <label>1</label>
    </ligand>
</feature>
<feature type="binding site" evidence="11">
    <location>
        <position position="9"/>
    </location>
    <ligand>
        <name>Mg(2+)</name>
        <dbReference type="ChEBI" id="CHEBI:18420"/>
        <label>2</label>
    </ligand>
</feature>
<evidence type="ECO:0000256" key="8">
    <source>
        <dbReference type="ARBA" id="ARBA00022759"/>
    </source>
</evidence>
<feature type="binding site" evidence="11">
    <location>
        <position position="138"/>
    </location>
    <ligand>
        <name>Mg(2+)</name>
        <dbReference type="ChEBI" id="CHEBI:18420"/>
        <label>2</label>
    </ligand>
</feature>
<evidence type="ECO:0000259" key="12">
    <source>
        <dbReference type="PROSITE" id="PS50879"/>
    </source>
</evidence>
<comment type="function">
    <text evidence="2 11">Endonuclease that specifically degrades the RNA of RNA-DNA hybrids.</text>
</comment>
<dbReference type="PANTHER" id="PTHR10642">
    <property type="entry name" value="RIBONUCLEASE H1"/>
    <property type="match status" value="1"/>
</dbReference>
<dbReference type="InterPro" id="IPR002156">
    <property type="entry name" value="RNaseH_domain"/>
</dbReference>
<evidence type="ECO:0000256" key="7">
    <source>
        <dbReference type="ARBA" id="ARBA00022723"/>
    </source>
</evidence>
<dbReference type="InterPro" id="IPR012337">
    <property type="entry name" value="RNaseH-like_sf"/>
</dbReference>
<dbReference type="GO" id="GO:0004523">
    <property type="term" value="F:RNA-DNA hybrid ribonuclease activity"/>
    <property type="evidence" value="ECO:0007669"/>
    <property type="project" value="UniProtKB-UniRule"/>
</dbReference>
<evidence type="ECO:0000256" key="4">
    <source>
        <dbReference type="ARBA" id="ARBA00011245"/>
    </source>
</evidence>
<keyword evidence="11" id="KW-0963">Cytoplasm</keyword>
<feature type="domain" description="RNase H type-1" evidence="12">
    <location>
        <begin position="1"/>
        <end position="146"/>
    </location>
</feature>
<dbReference type="SUPFAM" id="SSF53098">
    <property type="entry name" value="Ribonuclease H-like"/>
    <property type="match status" value="1"/>
</dbReference>
<name>A0A5B1CKX9_9BACT</name>
<keyword evidence="8 11" id="KW-0255">Endonuclease</keyword>
<comment type="cofactor">
    <cofactor evidence="11">
        <name>Mg(2+)</name>
        <dbReference type="ChEBI" id="CHEBI:18420"/>
    </cofactor>
    <text evidence="11">Binds 1 Mg(2+) ion per subunit. May bind a second metal ion at a regulatory site, or after substrate binding.</text>
</comment>
<dbReference type="CDD" id="cd09278">
    <property type="entry name" value="RNase_HI_prokaryote_like"/>
    <property type="match status" value="1"/>
</dbReference>
<comment type="subunit">
    <text evidence="4 11">Monomer.</text>
</comment>
<dbReference type="OrthoDB" id="7845843at2"/>
<dbReference type="GO" id="GO:0003676">
    <property type="term" value="F:nucleic acid binding"/>
    <property type="evidence" value="ECO:0007669"/>
    <property type="project" value="InterPro"/>
</dbReference>
<dbReference type="GO" id="GO:0000287">
    <property type="term" value="F:magnesium ion binding"/>
    <property type="evidence" value="ECO:0007669"/>
    <property type="project" value="UniProtKB-UniRule"/>
</dbReference>
<evidence type="ECO:0000256" key="11">
    <source>
        <dbReference type="HAMAP-Rule" id="MF_00042"/>
    </source>
</evidence>
<dbReference type="PANTHER" id="PTHR10642:SF26">
    <property type="entry name" value="RIBONUCLEASE H1"/>
    <property type="match status" value="1"/>
</dbReference>
<dbReference type="GO" id="GO:0005737">
    <property type="term" value="C:cytoplasm"/>
    <property type="evidence" value="ECO:0007669"/>
    <property type="project" value="UniProtKB-SubCell"/>
</dbReference>
<keyword evidence="14" id="KW-1185">Reference proteome</keyword>
<keyword evidence="10 11" id="KW-0460">Magnesium</keyword>
<dbReference type="HAMAP" id="MF_00042">
    <property type="entry name" value="RNase_H"/>
    <property type="match status" value="1"/>
</dbReference>
<keyword evidence="6 11" id="KW-0540">Nuclease</keyword>
<dbReference type="RefSeq" id="WP_068265217.1">
    <property type="nucleotide sequence ID" value="NZ_LWSK01000079.1"/>
</dbReference>
<evidence type="ECO:0000256" key="6">
    <source>
        <dbReference type="ARBA" id="ARBA00022722"/>
    </source>
</evidence>
<dbReference type="EC" id="3.1.26.4" evidence="5 11"/>
<keyword evidence="9 11" id="KW-0378">Hydrolase</keyword>
<dbReference type="Gene3D" id="3.30.420.10">
    <property type="entry name" value="Ribonuclease H-like superfamily/Ribonuclease H"/>
    <property type="match status" value="1"/>
</dbReference>
<feature type="binding site" evidence="11">
    <location>
        <position position="9"/>
    </location>
    <ligand>
        <name>Mg(2+)</name>
        <dbReference type="ChEBI" id="CHEBI:18420"/>
        <label>1</label>
    </ligand>
</feature>
<dbReference type="AlphaFoldDB" id="A0A5B1CKX9"/>
<organism evidence="13 14">
    <name type="scientific">Rubripirellula obstinata</name>
    <dbReference type="NCBI Taxonomy" id="406547"/>
    <lineage>
        <taxon>Bacteria</taxon>
        <taxon>Pseudomonadati</taxon>
        <taxon>Planctomycetota</taxon>
        <taxon>Planctomycetia</taxon>
        <taxon>Pirellulales</taxon>
        <taxon>Pirellulaceae</taxon>
        <taxon>Rubripirellula</taxon>
    </lineage>
</organism>